<proteinExistence type="predicted"/>
<dbReference type="PANTHER" id="PTHR10380">
    <property type="entry name" value="CUTICLE PROTEIN"/>
    <property type="match status" value="1"/>
</dbReference>
<dbReference type="InterPro" id="IPR031311">
    <property type="entry name" value="CHIT_BIND_RR_consensus"/>
</dbReference>
<evidence type="ECO:0000313" key="5">
    <source>
        <dbReference type="Proteomes" id="UP000708208"/>
    </source>
</evidence>
<feature type="compositionally biased region" description="Low complexity" evidence="3">
    <location>
        <begin position="96"/>
        <end position="105"/>
    </location>
</feature>
<keyword evidence="5" id="KW-1185">Reference proteome</keyword>
<reference evidence="4" key="1">
    <citation type="submission" date="2021-06" db="EMBL/GenBank/DDBJ databases">
        <authorList>
            <person name="Hodson N. C."/>
            <person name="Mongue J. A."/>
            <person name="Jaron S. K."/>
        </authorList>
    </citation>
    <scope>NUCLEOTIDE SEQUENCE</scope>
</reference>
<feature type="region of interest" description="Disordered" evidence="3">
    <location>
        <begin position="1"/>
        <end position="107"/>
    </location>
</feature>
<feature type="compositionally biased region" description="Polar residues" evidence="3">
    <location>
        <begin position="7"/>
        <end position="17"/>
    </location>
</feature>
<dbReference type="Pfam" id="PF00379">
    <property type="entry name" value="Chitin_bind_4"/>
    <property type="match status" value="1"/>
</dbReference>
<keyword evidence="1 2" id="KW-0193">Cuticle</keyword>
<dbReference type="PROSITE" id="PS00233">
    <property type="entry name" value="CHIT_BIND_RR_1"/>
    <property type="match status" value="1"/>
</dbReference>
<comment type="caution">
    <text evidence="4">The sequence shown here is derived from an EMBL/GenBank/DDBJ whole genome shotgun (WGS) entry which is preliminary data.</text>
</comment>
<evidence type="ECO:0000256" key="2">
    <source>
        <dbReference type="PROSITE-ProRule" id="PRU00497"/>
    </source>
</evidence>
<gene>
    <name evidence="4" type="ORF">AFUS01_LOCUS31224</name>
</gene>
<evidence type="ECO:0000256" key="3">
    <source>
        <dbReference type="SAM" id="MobiDB-lite"/>
    </source>
</evidence>
<dbReference type="InterPro" id="IPR000618">
    <property type="entry name" value="Insect_cuticle"/>
</dbReference>
<dbReference type="PROSITE" id="PS51155">
    <property type="entry name" value="CHIT_BIND_RR_2"/>
    <property type="match status" value="1"/>
</dbReference>
<evidence type="ECO:0000256" key="1">
    <source>
        <dbReference type="ARBA" id="ARBA00022460"/>
    </source>
</evidence>
<dbReference type="AlphaFoldDB" id="A0A8J2KPU7"/>
<organism evidence="4 5">
    <name type="scientific">Allacma fusca</name>
    <dbReference type="NCBI Taxonomy" id="39272"/>
    <lineage>
        <taxon>Eukaryota</taxon>
        <taxon>Metazoa</taxon>
        <taxon>Ecdysozoa</taxon>
        <taxon>Arthropoda</taxon>
        <taxon>Hexapoda</taxon>
        <taxon>Collembola</taxon>
        <taxon>Symphypleona</taxon>
        <taxon>Sminthuridae</taxon>
        <taxon>Allacma</taxon>
    </lineage>
</organism>
<dbReference type="Proteomes" id="UP000708208">
    <property type="component" value="Unassembled WGS sequence"/>
</dbReference>
<feature type="compositionally biased region" description="Low complexity" evidence="3">
    <location>
        <begin position="52"/>
        <end position="79"/>
    </location>
</feature>
<dbReference type="EMBL" id="CAJVCH010492146">
    <property type="protein sequence ID" value="CAG7820853.1"/>
    <property type="molecule type" value="Genomic_DNA"/>
</dbReference>
<sequence length="216" mass="23227">HGDRDSSSPGEGDSSTPGEGGLSTPGEGAPSLQYNNNEAPSDPSPSYSSHRGASSEASEATGATYDNSPPSSNPQSTPSRLSSDYSNLPSNPPSQPSRLPSLNPLDAQSYIISSDEYNQNQGHQTVRYHQRTNGRGYDKHEFETTNGIRSQEETEMTNVQLNSYESAPNNAGGSIVKKGSFSWTAPDGRFYEVRYTADAFGFHPEGDHIPKNLPVK</sequence>
<name>A0A8J2KPU7_9HEXA</name>
<accession>A0A8J2KPU7</accession>
<dbReference type="PANTHER" id="PTHR10380:SF173">
    <property type="entry name" value="CUTICULAR PROTEIN 47EF, ISOFORM C-RELATED"/>
    <property type="match status" value="1"/>
</dbReference>
<protein>
    <submittedName>
        <fullName evidence="4">Uncharacterized protein</fullName>
    </submittedName>
</protein>
<evidence type="ECO:0000313" key="4">
    <source>
        <dbReference type="EMBL" id="CAG7820853.1"/>
    </source>
</evidence>
<feature type="compositionally biased region" description="Polar residues" evidence="3">
    <location>
        <begin position="32"/>
        <end position="51"/>
    </location>
</feature>
<dbReference type="OrthoDB" id="6629557at2759"/>
<dbReference type="InterPro" id="IPR050468">
    <property type="entry name" value="Cuticle_Struct_Prot"/>
</dbReference>
<dbReference type="GO" id="GO:0008010">
    <property type="term" value="F:structural constituent of chitin-based larval cuticle"/>
    <property type="evidence" value="ECO:0007669"/>
    <property type="project" value="TreeGrafter"/>
</dbReference>
<feature type="non-terminal residue" evidence="4">
    <location>
        <position position="216"/>
    </location>
</feature>
<dbReference type="GO" id="GO:0062129">
    <property type="term" value="C:chitin-based extracellular matrix"/>
    <property type="evidence" value="ECO:0007669"/>
    <property type="project" value="TreeGrafter"/>
</dbReference>